<dbReference type="InterPro" id="IPR029044">
    <property type="entry name" value="Nucleotide-diphossugar_trans"/>
</dbReference>
<dbReference type="EMBL" id="JH795860">
    <property type="protein sequence ID" value="EJU03374.1"/>
    <property type="molecule type" value="Genomic_DNA"/>
</dbReference>
<dbReference type="Proteomes" id="UP000030653">
    <property type="component" value="Unassembled WGS sequence"/>
</dbReference>
<dbReference type="SUPFAM" id="SSF51161">
    <property type="entry name" value="Trimeric LpxA-like enzymes"/>
    <property type="match status" value="1"/>
</dbReference>
<dbReference type="AlphaFoldDB" id="M5G3X1"/>
<feature type="domain" description="Nucleotidyl transferase" evidence="6">
    <location>
        <begin position="6"/>
        <end position="201"/>
    </location>
</feature>
<evidence type="ECO:0000256" key="1">
    <source>
        <dbReference type="ARBA" id="ARBA00004823"/>
    </source>
</evidence>
<evidence type="ECO:0000313" key="8">
    <source>
        <dbReference type="EMBL" id="EJU03374.1"/>
    </source>
</evidence>
<dbReference type="GO" id="GO:0004475">
    <property type="term" value="F:mannose-1-phosphate guanylyltransferase (GTP) activity"/>
    <property type="evidence" value="ECO:0007669"/>
    <property type="project" value="UniProtKB-EC"/>
</dbReference>
<evidence type="ECO:0000256" key="4">
    <source>
        <dbReference type="ARBA" id="ARBA00022679"/>
    </source>
</evidence>
<keyword evidence="9" id="KW-1185">Reference proteome</keyword>
<keyword evidence="4 8" id="KW-0808">Transferase</keyword>
<dbReference type="OrthoDB" id="285674at2759"/>
<evidence type="ECO:0000313" key="9">
    <source>
        <dbReference type="Proteomes" id="UP000030653"/>
    </source>
</evidence>
<dbReference type="InterPro" id="IPR011004">
    <property type="entry name" value="Trimer_LpxA-like_sf"/>
</dbReference>
<dbReference type="GO" id="GO:0005525">
    <property type="term" value="F:GTP binding"/>
    <property type="evidence" value="ECO:0007669"/>
    <property type="project" value="UniProtKB-KW"/>
</dbReference>
<accession>M5G3X1</accession>
<dbReference type="PROSITE" id="PS00101">
    <property type="entry name" value="HEXAPEP_TRANSFERASES"/>
    <property type="match status" value="2"/>
</dbReference>
<dbReference type="Gene3D" id="3.90.550.10">
    <property type="entry name" value="Spore Coat Polysaccharide Biosynthesis Protein SpsA, Chain A"/>
    <property type="match status" value="1"/>
</dbReference>
<name>M5G3X1_DACPD</name>
<dbReference type="RefSeq" id="XP_040630268.1">
    <property type="nucleotide sequence ID" value="XM_040772447.1"/>
</dbReference>
<dbReference type="InterPro" id="IPR050486">
    <property type="entry name" value="Mannose-1P_guanyltransferase"/>
</dbReference>
<dbReference type="STRING" id="1858805.M5G3X1"/>
<feature type="domain" description="Mannose-1-phosphate guanyltransferase C-terminal" evidence="7">
    <location>
        <begin position="284"/>
        <end position="405"/>
    </location>
</feature>
<dbReference type="Gene3D" id="2.160.10.10">
    <property type="entry name" value="Hexapeptide repeat proteins"/>
    <property type="match status" value="1"/>
</dbReference>
<organism evidence="8 9">
    <name type="scientific">Dacryopinax primogenitus (strain DJM 731)</name>
    <name type="common">Brown rot fungus</name>
    <dbReference type="NCBI Taxonomy" id="1858805"/>
    <lineage>
        <taxon>Eukaryota</taxon>
        <taxon>Fungi</taxon>
        <taxon>Dikarya</taxon>
        <taxon>Basidiomycota</taxon>
        <taxon>Agaricomycotina</taxon>
        <taxon>Dacrymycetes</taxon>
        <taxon>Dacrymycetales</taxon>
        <taxon>Dacrymycetaceae</taxon>
        <taxon>Dacryopinax</taxon>
    </lineage>
</organism>
<sequence>MSVSSKAVVLIGGPSKGTRMRPLTLDTPKPLFPIAGRPLMWHHIRALSMVAGLTEVFLIGFYEDAVFAPFLKDVSREFKNLSVKYMREYQALGTAGGLYHFRDTILRGNPGQIFVLHVDICCSFPLKELRDFHGTHRGLVSMLGVRVPTETALKYGCIVPDPRTKQVLHYVEKPEGFISDLINGGVYLLEAQGFFEAIRVAMVRKSQQQAEDPYMYQDDLLRLEQDVIVPLCDTKKVFVYETPDFWRQIKSAGSALPATALYLNQYHTTNPEMLAKPTPSGPEIVEPVHIDATAQVDPSAKIGPSVSIGPGVVIGAGVRVKESIILDNVTVEKNAIVSNSIIAADCRIGPWARIEGEPLKPTSVEDSSTKETITILANNVNVARDVLVRCCIVLPQKTLTSNCHNEVLL</sequence>
<dbReference type="Pfam" id="PF25087">
    <property type="entry name" value="GMPPB_C"/>
    <property type="match status" value="1"/>
</dbReference>
<dbReference type="HOGENOM" id="CLU_029499_3_0_1"/>
<dbReference type="OMA" id="MPVPNWW"/>
<dbReference type="SUPFAM" id="SSF53448">
    <property type="entry name" value="Nucleotide-diphospho-sugar transferases"/>
    <property type="match status" value="1"/>
</dbReference>
<gene>
    <name evidence="8" type="ORF">DACRYDRAFT_21558</name>
</gene>
<evidence type="ECO:0000256" key="5">
    <source>
        <dbReference type="ARBA" id="ARBA00047343"/>
    </source>
</evidence>
<dbReference type="InterPro" id="IPR056729">
    <property type="entry name" value="GMPPB_C"/>
</dbReference>
<comment type="catalytic activity">
    <reaction evidence="5">
        <text>alpha-D-mannose 1-phosphate + GTP + H(+) = GDP-alpha-D-mannose + diphosphate</text>
        <dbReference type="Rhea" id="RHEA:15229"/>
        <dbReference type="ChEBI" id="CHEBI:15378"/>
        <dbReference type="ChEBI" id="CHEBI:33019"/>
        <dbReference type="ChEBI" id="CHEBI:37565"/>
        <dbReference type="ChEBI" id="CHEBI:57527"/>
        <dbReference type="ChEBI" id="CHEBI:58409"/>
        <dbReference type="EC" id="2.7.7.13"/>
    </reaction>
</comment>
<evidence type="ECO:0000256" key="2">
    <source>
        <dbReference type="ARBA" id="ARBA00007274"/>
    </source>
</evidence>
<dbReference type="PANTHER" id="PTHR22572">
    <property type="entry name" value="SUGAR-1-PHOSPHATE GUANYL TRANSFERASE"/>
    <property type="match status" value="1"/>
</dbReference>
<dbReference type="GeneID" id="63687509"/>
<dbReference type="InterPro" id="IPR018357">
    <property type="entry name" value="Hexapep_transf_CS"/>
</dbReference>
<dbReference type="Pfam" id="PF00483">
    <property type="entry name" value="NTP_transferase"/>
    <property type="match status" value="1"/>
</dbReference>
<comment type="pathway">
    <text evidence="1">Nucleotide-sugar biosynthesis; GDP-alpha-D-mannose biosynthesis; GDP-alpha-D-mannose from alpha-D-mannose 1-phosphate (GTP route): step 1/1.</text>
</comment>
<evidence type="ECO:0000259" key="6">
    <source>
        <dbReference type="Pfam" id="PF00483"/>
    </source>
</evidence>
<protein>
    <recommendedName>
        <fullName evidence="3">mannose-1-phosphate guanylyltransferase</fullName>
        <ecNumber evidence="3">2.7.7.13</ecNumber>
    </recommendedName>
</protein>
<evidence type="ECO:0000259" key="7">
    <source>
        <dbReference type="Pfam" id="PF25087"/>
    </source>
</evidence>
<dbReference type="CDD" id="cd06428">
    <property type="entry name" value="M1P_guanylylT_A_like_N"/>
    <property type="match status" value="1"/>
</dbReference>
<dbReference type="InterPro" id="IPR005835">
    <property type="entry name" value="NTP_transferase_dom"/>
</dbReference>
<proteinExistence type="inferred from homology"/>
<comment type="similarity">
    <text evidence="2">Belongs to the transferase hexapeptide repeat family.</text>
</comment>
<dbReference type="EC" id="2.7.7.13" evidence="3"/>
<dbReference type="CDD" id="cd03356">
    <property type="entry name" value="LbH_G1P_AT_C_like"/>
    <property type="match status" value="1"/>
</dbReference>
<reference evidence="8 9" key="1">
    <citation type="journal article" date="2012" name="Science">
        <title>The Paleozoic origin of enzymatic lignin decomposition reconstructed from 31 fungal genomes.</title>
        <authorList>
            <person name="Floudas D."/>
            <person name="Binder M."/>
            <person name="Riley R."/>
            <person name="Barry K."/>
            <person name="Blanchette R.A."/>
            <person name="Henrissat B."/>
            <person name="Martinez A.T."/>
            <person name="Otillar R."/>
            <person name="Spatafora J.W."/>
            <person name="Yadav J.S."/>
            <person name="Aerts A."/>
            <person name="Benoit I."/>
            <person name="Boyd A."/>
            <person name="Carlson A."/>
            <person name="Copeland A."/>
            <person name="Coutinho P.M."/>
            <person name="de Vries R.P."/>
            <person name="Ferreira P."/>
            <person name="Findley K."/>
            <person name="Foster B."/>
            <person name="Gaskell J."/>
            <person name="Glotzer D."/>
            <person name="Gorecki P."/>
            <person name="Heitman J."/>
            <person name="Hesse C."/>
            <person name="Hori C."/>
            <person name="Igarashi K."/>
            <person name="Jurgens J.A."/>
            <person name="Kallen N."/>
            <person name="Kersten P."/>
            <person name="Kohler A."/>
            <person name="Kuees U."/>
            <person name="Kumar T.K.A."/>
            <person name="Kuo A."/>
            <person name="LaButti K."/>
            <person name="Larrondo L.F."/>
            <person name="Lindquist E."/>
            <person name="Ling A."/>
            <person name="Lombard V."/>
            <person name="Lucas S."/>
            <person name="Lundell T."/>
            <person name="Martin R."/>
            <person name="McLaughlin D.J."/>
            <person name="Morgenstern I."/>
            <person name="Morin E."/>
            <person name="Murat C."/>
            <person name="Nagy L.G."/>
            <person name="Nolan M."/>
            <person name="Ohm R.A."/>
            <person name="Patyshakuliyeva A."/>
            <person name="Rokas A."/>
            <person name="Ruiz-Duenas F.J."/>
            <person name="Sabat G."/>
            <person name="Salamov A."/>
            <person name="Samejima M."/>
            <person name="Schmutz J."/>
            <person name="Slot J.C."/>
            <person name="St John F."/>
            <person name="Stenlid J."/>
            <person name="Sun H."/>
            <person name="Sun S."/>
            <person name="Syed K."/>
            <person name="Tsang A."/>
            <person name="Wiebenga A."/>
            <person name="Young D."/>
            <person name="Pisabarro A."/>
            <person name="Eastwood D.C."/>
            <person name="Martin F."/>
            <person name="Cullen D."/>
            <person name="Grigoriev I.V."/>
            <person name="Hibbett D.S."/>
        </authorList>
    </citation>
    <scope>NUCLEOTIDE SEQUENCE [LARGE SCALE GENOMIC DNA]</scope>
    <source>
        <strain evidence="8 9">DJM-731 SS1</strain>
    </source>
</reference>
<evidence type="ECO:0000256" key="3">
    <source>
        <dbReference type="ARBA" id="ARBA00012387"/>
    </source>
</evidence>